<dbReference type="Proteomes" id="UP000016620">
    <property type="component" value="Unassembled WGS sequence"/>
</dbReference>
<gene>
    <name evidence="1" type="ORF">UNSWCS_1424</name>
</gene>
<name>U2F910_9BACT</name>
<proteinExistence type="predicted"/>
<organism evidence="1 2">
    <name type="scientific">Campylobacter concisus UNSWCS</name>
    <dbReference type="NCBI Taxonomy" id="1242968"/>
    <lineage>
        <taxon>Bacteria</taxon>
        <taxon>Pseudomonadati</taxon>
        <taxon>Campylobacterota</taxon>
        <taxon>Epsilonproteobacteria</taxon>
        <taxon>Campylobacterales</taxon>
        <taxon>Campylobacteraceae</taxon>
        <taxon>Campylobacter</taxon>
    </lineage>
</organism>
<evidence type="ECO:0000313" key="1">
    <source>
        <dbReference type="EMBL" id="ERJ26807.1"/>
    </source>
</evidence>
<dbReference type="EMBL" id="ANNG01000044">
    <property type="protein sequence ID" value="ERJ26807.1"/>
    <property type="molecule type" value="Genomic_DNA"/>
</dbReference>
<accession>U2F910</accession>
<dbReference type="AlphaFoldDB" id="U2F910"/>
<comment type="caution">
    <text evidence="1">The sequence shown here is derived from an EMBL/GenBank/DDBJ whole genome shotgun (WGS) entry which is preliminary data.</text>
</comment>
<protein>
    <submittedName>
        <fullName evidence="1">Uncharacterized protein</fullName>
    </submittedName>
</protein>
<evidence type="ECO:0000313" key="2">
    <source>
        <dbReference type="Proteomes" id="UP000016620"/>
    </source>
</evidence>
<sequence>MPLNLNLFAKQNLDKFTSLHQSKFSKFTPKASFRRLLLPICKFMLYLQNLNHS</sequence>
<reference evidence="1 2" key="1">
    <citation type="journal article" date="2013" name="BMC Genomics">
        <title>Comparative genomics of Campylobacter concisus isolates reveals genetic diversity and provides insights into disease association.</title>
        <authorList>
            <person name="Deshpande N.P."/>
            <person name="Kaakoush N.O."/>
            <person name="Wilkins M.R."/>
            <person name="Mitchell H.M."/>
        </authorList>
    </citation>
    <scope>NUCLEOTIDE SEQUENCE [LARGE SCALE GENOMIC DNA]</scope>
    <source>
        <strain evidence="1 2">UNSWCS</strain>
    </source>
</reference>